<dbReference type="EMBL" id="JBBPBM010000006">
    <property type="protein sequence ID" value="KAK8578714.1"/>
    <property type="molecule type" value="Genomic_DNA"/>
</dbReference>
<dbReference type="Proteomes" id="UP001472677">
    <property type="component" value="Unassembled WGS sequence"/>
</dbReference>
<organism evidence="3 4">
    <name type="scientific">Hibiscus sabdariffa</name>
    <name type="common">roselle</name>
    <dbReference type="NCBI Taxonomy" id="183260"/>
    <lineage>
        <taxon>Eukaryota</taxon>
        <taxon>Viridiplantae</taxon>
        <taxon>Streptophyta</taxon>
        <taxon>Embryophyta</taxon>
        <taxon>Tracheophyta</taxon>
        <taxon>Spermatophyta</taxon>
        <taxon>Magnoliopsida</taxon>
        <taxon>eudicotyledons</taxon>
        <taxon>Gunneridae</taxon>
        <taxon>Pentapetalae</taxon>
        <taxon>rosids</taxon>
        <taxon>malvids</taxon>
        <taxon>Malvales</taxon>
        <taxon>Malvaceae</taxon>
        <taxon>Malvoideae</taxon>
        <taxon>Hibiscus</taxon>
    </lineage>
</organism>
<feature type="transmembrane region" description="Helical" evidence="2">
    <location>
        <begin position="54"/>
        <end position="73"/>
    </location>
</feature>
<feature type="compositionally biased region" description="Basic and acidic residues" evidence="1">
    <location>
        <begin position="23"/>
        <end position="35"/>
    </location>
</feature>
<evidence type="ECO:0000256" key="2">
    <source>
        <dbReference type="SAM" id="Phobius"/>
    </source>
</evidence>
<evidence type="ECO:0000313" key="3">
    <source>
        <dbReference type="EMBL" id="KAK8578714.1"/>
    </source>
</evidence>
<keyword evidence="2" id="KW-0472">Membrane</keyword>
<keyword evidence="2" id="KW-0812">Transmembrane</keyword>
<keyword evidence="2" id="KW-1133">Transmembrane helix</keyword>
<sequence length="74" mass="8383">MKSDLVRSLQYETNDHTSSLQEGQKDQRHLKENSDSSEMVHHIVTTYQTVIVEVVMYSVVVAFDSVVAVMTLVV</sequence>
<comment type="caution">
    <text evidence="3">The sequence shown here is derived from an EMBL/GenBank/DDBJ whole genome shotgun (WGS) entry which is preliminary data.</text>
</comment>
<protein>
    <submittedName>
        <fullName evidence="3">Uncharacterized protein</fullName>
    </submittedName>
</protein>
<evidence type="ECO:0000313" key="4">
    <source>
        <dbReference type="Proteomes" id="UP001472677"/>
    </source>
</evidence>
<evidence type="ECO:0000256" key="1">
    <source>
        <dbReference type="SAM" id="MobiDB-lite"/>
    </source>
</evidence>
<proteinExistence type="predicted"/>
<keyword evidence="4" id="KW-1185">Reference proteome</keyword>
<feature type="compositionally biased region" description="Polar residues" evidence="1">
    <location>
        <begin position="10"/>
        <end position="22"/>
    </location>
</feature>
<accession>A0ABR2FCQ1</accession>
<gene>
    <name evidence="3" type="ORF">V6N12_069058</name>
</gene>
<name>A0ABR2FCQ1_9ROSI</name>
<feature type="region of interest" description="Disordered" evidence="1">
    <location>
        <begin position="1"/>
        <end position="35"/>
    </location>
</feature>
<reference evidence="3 4" key="1">
    <citation type="journal article" date="2024" name="G3 (Bethesda)">
        <title>Genome assembly of Hibiscus sabdariffa L. provides insights into metabolisms of medicinal natural products.</title>
        <authorList>
            <person name="Kim T."/>
        </authorList>
    </citation>
    <scope>NUCLEOTIDE SEQUENCE [LARGE SCALE GENOMIC DNA]</scope>
    <source>
        <strain evidence="3">TK-2024</strain>
        <tissue evidence="3">Old leaves</tissue>
    </source>
</reference>